<feature type="non-terminal residue" evidence="5">
    <location>
        <position position="525"/>
    </location>
</feature>
<dbReference type="Proteomes" id="UP000649617">
    <property type="component" value="Unassembled WGS sequence"/>
</dbReference>
<organism evidence="5 6">
    <name type="scientific">Symbiodinium pilosum</name>
    <name type="common">Dinoflagellate</name>
    <dbReference type="NCBI Taxonomy" id="2952"/>
    <lineage>
        <taxon>Eukaryota</taxon>
        <taxon>Sar</taxon>
        <taxon>Alveolata</taxon>
        <taxon>Dinophyceae</taxon>
        <taxon>Suessiales</taxon>
        <taxon>Symbiodiniaceae</taxon>
        <taxon>Symbiodinium</taxon>
    </lineage>
</organism>
<dbReference type="InterPro" id="IPR000873">
    <property type="entry name" value="AMP-dep_synth/lig_dom"/>
</dbReference>
<dbReference type="GO" id="GO:0043041">
    <property type="term" value="P:amino acid activation for nonribosomal peptide biosynthetic process"/>
    <property type="evidence" value="ECO:0007669"/>
    <property type="project" value="TreeGrafter"/>
</dbReference>
<dbReference type="EMBL" id="CAJNIZ010013043">
    <property type="protein sequence ID" value="CAE7342261.1"/>
    <property type="molecule type" value="Genomic_DNA"/>
</dbReference>
<dbReference type="Gene3D" id="3.40.50.12780">
    <property type="entry name" value="N-terminal domain of ligase-like"/>
    <property type="match status" value="1"/>
</dbReference>
<dbReference type="SUPFAM" id="SSF56801">
    <property type="entry name" value="Acetyl-CoA synthetase-like"/>
    <property type="match status" value="1"/>
</dbReference>
<dbReference type="Pfam" id="PF00501">
    <property type="entry name" value="AMP-binding"/>
    <property type="match status" value="1"/>
</dbReference>
<keyword evidence="6" id="KW-1185">Reference proteome</keyword>
<comment type="caution">
    <text evidence="5">The sequence shown here is derived from an EMBL/GenBank/DDBJ whole genome shotgun (WGS) entry which is preliminary data.</text>
</comment>
<dbReference type="SUPFAM" id="SSF52777">
    <property type="entry name" value="CoA-dependent acyltransferases"/>
    <property type="match status" value="1"/>
</dbReference>
<dbReference type="Gene3D" id="3.40.50.980">
    <property type="match status" value="1"/>
</dbReference>
<keyword evidence="1" id="KW-0596">Phosphopantetheine</keyword>
<dbReference type="PANTHER" id="PTHR45527:SF1">
    <property type="entry name" value="FATTY ACID SYNTHASE"/>
    <property type="match status" value="1"/>
</dbReference>
<evidence type="ECO:0000256" key="2">
    <source>
        <dbReference type="ARBA" id="ARBA00022553"/>
    </source>
</evidence>
<dbReference type="GO" id="GO:0005737">
    <property type="term" value="C:cytoplasm"/>
    <property type="evidence" value="ECO:0007669"/>
    <property type="project" value="TreeGrafter"/>
</dbReference>
<dbReference type="InterPro" id="IPR001242">
    <property type="entry name" value="Condensation_dom"/>
</dbReference>
<evidence type="ECO:0000256" key="1">
    <source>
        <dbReference type="ARBA" id="ARBA00022450"/>
    </source>
</evidence>
<keyword evidence="2" id="KW-0597">Phosphoprotein</keyword>
<name>A0A812PA77_SYMPI</name>
<gene>
    <name evidence="5" type="primary">lgrC</name>
    <name evidence="5" type="ORF">SPIL2461_LOCUS8085</name>
</gene>
<dbReference type="GO" id="GO:0003824">
    <property type="term" value="F:catalytic activity"/>
    <property type="evidence" value="ECO:0007669"/>
    <property type="project" value="InterPro"/>
</dbReference>
<protein>
    <submittedName>
        <fullName evidence="5">LgrC protein</fullName>
    </submittedName>
</protein>
<evidence type="ECO:0000259" key="3">
    <source>
        <dbReference type="Pfam" id="PF00501"/>
    </source>
</evidence>
<dbReference type="PANTHER" id="PTHR45527">
    <property type="entry name" value="NONRIBOSOMAL PEPTIDE SYNTHETASE"/>
    <property type="match status" value="1"/>
</dbReference>
<dbReference type="GO" id="GO:0044550">
    <property type="term" value="P:secondary metabolite biosynthetic process"/>
    <property type="evidence" value="ECO:0007669"/>
    <property type="project" value="TreeGrafter"/>
</dbReference>
<evidence type="ECO:0000313" key="5">
    <source>
        <dbReference type="EMBL" id="CAE7342261.1"/>
    </source>
</evidence>
<dbReference type="OrthoDB" id="430546at2759"/>
<evidence type="ECO:0000259" key="4">
    <source>
        <dbReference type="Pfam" id="PF00668"/>
    </source>
</evidence>
<dbReference type="GO" id="GO:0031177">
    <property type="term" value="F:phosphopantetheine binding"/>
    <property type="evidence" value="ECO:0007669"/>
    <property type="project" value="TreeGrafter"/>
</dbReference>
<feature type="domain" description="AMP-dependent synthetase/ligase" evidence="3">
    <location>
        <begin position="418"/>
        <end position="516"/>
    </location>
</feature>
<proteinExistence type="predicted"/>
<evidence type="ECO:0000313" key="6">
    <source>
        <dbReference type="Proteomes" id="UP000649617"/>
    </source>
</evidence>
<dbReference type="InterPro" id="IPR042099">
    <property type="entry name" value="ANL_N_sf"/>
</dbReference>
<feature type="domain" description="Condensation" evidence="4">
    <location>
        <begin position="57"/>
        <end position="249"/>
    </location>
</feature>
<dbReference type="Gene3D" id="3.30.559.30">
    <property type="entry name" value="Nonribosomal peptide synthetase, condensation domain"/>
    <property type="match status" value="1"/>
</dbReference>
<accession>A0A812PA77</accession>
<sequence>DFEVNFELSEALRELGLTRKQPPSQNTERAEANTLNKVSFLVSYRSPPKIDTLFSSSRQEEDICVGTPMACRTTAESEATVGYFANPVCIRAAVSGSYIKLLRAVADDVAEALQHQRVSLVSVCEQLGLDLRALLQPMFVFQTCPDEAYQARLPSFFMGHEGSEISLGQLRMESMGLGQRFAQFDLALIMAESHNGHLIGSFQYSTSSYTRDAVLRIQAQYLKILRFMANDPSEDVGQVPLFLDEDTGDLPPRVSIPELVVARAAENPSAFAVVSPQGTYTFGEVVRRAQLLAAALLRPPDTRGSRQGSWQGNEGWQSQELLGCRAPCAPLAEEEASDIFNSDWLGVAFIGLMVSPGPWMVCGPLGAWMAGRGYFALDSMHPTERIQQMAQDAKAHPQCIVCERKVESIANSLGWPLCEIWPTMLAGATVVISKREGSKDFQYLSSLIDEQRVSHALFVPSLLAEILEHQALPRSLRSLAVVGEACSLSLARRILEAPLSLNNFYGPSEAGIGATIYEVWSLHSS</sequence>
<dbReference type="Pfam" id="PF00668">
    <property type="entry name" value="Condensation"/>
    <property type="match status" value="1"/>
</dbReference>
<reference evidence="5" key="1">
    <citation type="submission" date="2021-02" db="EMBL/GenBank/DDBJ databases">
        <authorList>
            <person name="Dougan E. K."/>
            <person name="Rhodes N."/>
            <person name="Thang M."/>
            <person name="Chan C."/>
        </authorList>
    </citation>
    <scope>NUCLEOTIDE SEQUENCE</scope>
</reference>
<dbReference type="AlphaFoldDB" id="A0A812PA77"/>